<dbReference type="InterPro" id="IPR051264">
    <property type="entry name" value="FAD-oxidored/transferase_4"/>
</dbReference>
<dbReference type="GO" id="GO:0022904">
    <property type="term" value="P:respiratory electron transport chain"/>
    <property type="evidence" value="ECO:0007669"/>
    <property type="project" value="TreeGrafter"/>
</dbReference>
<accession>A0A1B8P3E6</accession>
<evidence type="ECO:0000256" key="3">
    <source>
        <dbReference type="ARBA" id="ARBA00022827"/>
    </source>
</evidence>
<keyword evidence="4" id="KW-0560">Oxidoreductase</keyword>
<dbReference type="Proteomes" id="UP000092504">
    <property type="component" value="Unassembled WGS sequence"/>
</dbReference>
<dbReference type="EMBL" id="MAJD01000001">
    <property type="protein sequence ID" value="OBX36713.1"/>
    <property type="molecule type" value="Genomic_DNA"/>
</dbReference>
<dbReference type="Gene3D" id="3.30.70.2190">
    <property type="match status" value="1"/>
</dbReference>
<evidence type="ECO:0000313" key="7">
    <source>
        <dbReference type="Proteomes" id="UP000092504"/>
    </source>
</evidence>
<dbReference type="PANTHER" id="PTHR43716">
    <property type="entry name" value="D-2-HYDROXYGLUTARATE DEHYDROGENASE, MITOCHONDRIAL"/>
    <property type="match status" value="1"/>
</dbReference>
<reference evidence="6 7" key="1">
    <citation type="submission" date="2016-06" db="EMBL/GenBank/DDBJ databases">
        <title>Genome sequence of halotolerant plant growth promoting strain of Halomonas elongata HEK1 isolated from salterns of Rann of Kutch, Gujarat, India.</title>
        <authorList>
            <person name="Gaba S."/>
            <person name="Singh R.N."/>
            <person name="Abrol S."/>
            <person name="Kaushik R."/>
            <person name="Saxena A.K."/>
        </authorList>
    </citation>
    <scope>NUCLEOTIDE SEQUENCE [LARGE SCALE GENOMIC DNA]</scope>
    <source>
        <strain evidence="6 7">HEK1</strain>
    </source>
</reference>
<dbReference type="PATRIC" id="fig|2746.7.peg.1092"/>
<dbReference type="InterPro" id="IPR004113">
    <property type="entry name" value="FAD-bd_oxidored_4_C"/>
</dbReference>
<keyword evidence="3" id="KW-0274">FAD</keyword>
<evidence type="ECO:0000259" key="5">
    <source>
        <dbReference type="Pfam" id="PF02913"/>
    </source>
</evidence>
<protein>
    <recommendedName>
        <fullName evidence="5">FAD-binding oxidoreductase/transferase type 4 C-terminal domain-containing protein</fullName>
    </recommendedName>
</protein>
<dbReference type="SUPFAM" id="SSF55103">
    <property type="entry name" value="FAD-linked oxidases, C-terminal domain"/>
    <property type="match status" value="1"/>
</dbReference>
<evidence type="ECO:0000313" key="6">
    <source>
        <dbReference type="EMBL" id="OBX36713.1"/>
    </source>
</evidence>
<dbReference type="AlphaFoldDB" id="A0A1B8P3E6"/>
<gene>
    <name evidence="6" type="ORF">A8U91_01060</name>
</gene>
<dbReference type="PANTHER" id="PTHR43716:SF1">
    <property type="entry name" value="D-2-HYDROXYGLUTARATE DEHYDROGENASE, MITOCHONDRIAL"/>
    <property type="match status" value="1"/>
</dbReference>
<comment type="caution">
    <text evidence="6">The sequence shown here is derived from an EMBL/GenBank/DDBJ whole genome shotgun (WGS) entry which is preliminary data.</text>
</comment>
<dbReference type="GO" id="GO:0050660">
    <property type="term" value="F:flavin adenine dinucleotide binding"/>
    <property type="evidence" value="ECO:0007669"/>
    <property type="project" value="InterPro"/>
</dbReference>
<dbReference type="InterPro" id="IPR016164">
    <property type="entry name" value="FAD-linked_Oxase-like_C"/>
</dbReference>
<keyword evidence="2" id="KW-0285">Flavoprotein</keyword>
<evidence type="ECO:0000256" key="4">
    <source>
        <dbReference type="ARBA" id="ARBA00023002"/>
    </source>
</evidence>
<sequence length="125" mass="13614">MPDTRTALVACPSFDAMTGLLAHMRQTLGGELSAFEAMWRNHYRLLTDVSGRHAPPVGTESPFYVIIESQAIDADRHGARFDQALESAFEAGLLADAAIAQSDAQRDGLWAIREDIEGWSISSPP</sequence>
<evidence type="ECO:0000256" key="1">
    <source>
        <dbReference type="ARBA" id="ARBA00001974"/>
    </source>
</evidence>
<dbReference type="Pfam" id="PF02913">
    <property type="entry name" value="FAD-oxidase_C"/>
    <property type="match status" value="1"/>
</dbReference>
<organism evidence="6 7">
    <name type="scientific">Halomonas elongata</name>
    <dbReference type="NCBI Taxonomy" id="2746"/>
    <lineage>
        <taxon>Bacteria</taxon>
        <taxon>Pseudomonadati</taxon>
        <taxon>Pseudomonadota</taxon>
        <taxon>Gammaproteobacteria</taxon>
        <taxon>Oceanospirillales</taxon>
        <taxon>Halomonadaceae</taxon>
        <taxon>Halomonas</taxon>
    </lineage>
</organism>
<dbReference type="GO" id="GO:0016491">
    <property type="term" value="F:oxidoreductase activity"/>
    <property type="evidence" value="ECO:0007669"/>
    <property type="project" value="UniProtKB-KW"/>
</dbReference>
<comment type="cofactor">
    <cofactor evidence="1">
        <name>FAD</name>
        <dbReference type="ChEBI" id="CHEBI:57692"/>
    </cofactor>
</comment>
<name>A0A1B8P3E6_HALEL</name>
<feature type="domain" description="FAD-binding oxidoreductase/transferase type 4 C-terminal" evidence="5">
    <location>
        <begin position="3"/>
        <end position="116"/>
    </location>
</feature>
<proteinExistence type="predicted"/>
<evidence type="ECO:0000256" key="2">
    <source>
        <dbReference type="ARBA" id="ARBA00022630"/>
    </source>
</evidence>